<gene>
    <name evidence="2" type="ORF">O181_009152</name>
</gene>
<name>A0A9Q3GK20_9BASI</name>
<evidence type="ECO:0000256" key="1">
    <source>
        <dbReference type="SAM" id="MobiDB-lite"/>
    </source>
</evidence>
<protein>
    <submittedName>
        <fullName evidence="2">Uncharacterized protein</fullName>
    </submittedName>
</protein>
<organism evidence="2 3">
    <name type="scientific">Austropuccinia psidii MF-1</name>
    <dbReference type="NCBI Taxonomy" id="1389203"/>
    <lineage>
        <taxon>Eukaryota</taxon>
        <taxon>Fungi</taxon>
        <taxon>Dikarya</taxon>
        <taxon>Basidiomycota</taxon>
        <taxon>Pucciniomycotina</taxon>
        <taxon>Pucciniomycetes</taxon>
        <taxon>Pucciniales</taxon>
        <taxon>Sphaerophragmiaceae</taxon>
        <taxon>Austropuccinia</taxon>
    </lineage>
</organism>
<comment type="caution">
    <text evidence="2">The sequence shown here is derived from an EMBL/GenBank/DDBJ whole genome shotgun (WGS) entry which is preliminary data.</text>
</comment>
<dbReference type="EMBL" id="AVOT02002178">
    <property type="protein sequence ID" value="MBW0469437.1"/>
    <property type="molecule type" value="Genomic_DNA"/>
</dbReference>
<feature type="region of interest" description="Disordered" evidence="1">
    <location>
        <begin position="1"/>
        <end position="135"/>
    </location>
</feature>
<dbReference type="AlphaFoldDB" id="A0A9Q3GK20"/>
<proteinExistence type="predicted"/>
<accession>A0A9Q3GK20</accession>
<dbReference type="Proteomes" id="UP000765509">
    <property type="component" value="Unassembled WGS sequence"/>
</dbReference>
<feature type="compositionally biased region" description="Polar residues" evidence="1">
    <location>
        <begin position="122"/>
        <end position="135"/>
    </location>
</feature>
<feature type="compositionally biased region" description="Acidic residues" evidence="1">
    <location>
        <begin position="92"/>
        <end position="105"/>
    </location>
</feature>
<evidence type="ECO:0000313" key="3">
    <source>
        <dbReference type="Proteomes" id="UP000765509"/>
    </source>
</evidence>
<evidence type="ECO:0000313" key="2">
    <source>
        <dbReference type="EMBL" id="MBW0469437.1"/>
    </source>
</evidence>
<sequence length="268" mass="29658">MPIQNSHSERQKRSQARAQAIPTPTPRAPLDGIPEVPQLRVYLDKGQNLEGATPSRKERAGPRRSSTFSGVVGGFPGISRTTFRIPGKKGEYEEENSVEEEDSDGTEYVPDPVGASKGTGGPTLSPSNHPVSHQSEPSLLAIIQQMTCIITNLQEASSFEASIPQAFKALSMKAPEHFDGTQPFKVRSFTQACELILNHDLEYFSRDRKKVLYPTSFPIGRASKCIENSLSNLTNQYPEYFLNHWSLFESQLFTLFGDPNVSGKLKQS</sequence>
<reference evidence="2" key="1">
    <citation type="submission" date="2021-03" db="EMBL/GenBank/DDBJ databases">
        <title>Draft genome sequence of rust myrtle Austropuccinia psidii MF-1, a brazilian biotype.</title>
        <authorList>
            <person name="Quecine M.C."/>
            <person name="Pachon D.M.R."/>
            <person name="Bonatelli M.L."/>
            <person name="Correr F.H."/>
            <person name="Franceschini L.M."/>
            <person name="Leite T.F."/>
            <person name="Margarido G.R.A."/>
            <person name="Almeida C.A."/>
            <person name="Ferrarezi J.A."/>
            <person name="Labate C.A."/>
        </authorList>
    </citation>
    <scope>NUCLEOTIDE SEQUENCE</scope>
    <source>
        <strain evidence="2">MF-1</strain>
    </source>
</reference>
<keyword evidence="3" id="KW-1185">Reference proteome</keyword>